<organism evidence="4 5">
    <name type="scientific">Streptomyces carpaticus</name>
    <dbReference type="NCBI Taxonomy" id="285558"/>
    <lineage>
        <taxon>Bacteria</taxon>
        <taxon>Bacillati</taxon>
        <taxon>Actinomycetota</taxon>
        <taxon>Actinomycetes</taxon>
        <taxon>Kitasatosporales</taxon>
        <taxon>Streptomycetaceae</taxon>
        <taxon>Streptomyces</taxon>
    </lineage>
</organism>
<keyword evidence="5" id="KW-1185">Reference proteome</keyword>
<dbReference type="PROSITE" id="PS51186">
    <property type="entry name" value="GNAT"/>
    <property type="match status" value="1"/>
</dbReference>
<protein>
    <submittedName>
        <fullName evidence="4">GNAT family N-acetyltransferase</fullName>
        <ecNumber evidence="4">2.3.-.-</ecNumber>
    </submittedName>
</protein>
<accession>A0ABV4ZQ92</accession>
<dbReference type="InterPro" id="IPR000182">
    <property type="entry name" value="GNAT_dom"/>
</dbReference>
<evidence type="ECO:0000256" key="1">
    <source>
        <dbReference type="ARBA" id="ARBA00022679"/>
    </source>
</evidence>
<name>A0ABV4ZQ92_9ACTN</name>
<evidence type="ECO:0000313" key="4">
    <source>
        <dbReference type="EMBL" id="MFB4196295.1"/>
    </source>
</evidence>
<dbReference type="InterPro" id="IPR050832">
    <property type="entry name" value="Bact_Acetyltransf"/>
</dbReference>
<gene>
    <name evidence="4" type="ORF">ACE11A_18285</name>
</gene>
<reference evidence="4 5" key="1">
    <citation type="submission" date="2024-09" db="EMBL/GenBank/DDBJ databases">
        <title>Draft genome sequence of multifaceted antimicrobials producing Streptomyces sp. strain FH1.</title>
        <authorList>
            <person name="Hassan F."/>
            <person name="Ali H."/>
            <person name="Hassan N."/>
            <person name="Nawaz A."/>
        </authorList>
    </citation>
    <scope>NUCLEOTIDE SEQUENCE [LARGE SCALE GENOMIC DNA]</scope>
    <source>
        <strain evidence="4 5">FH1</strain>
    </source>
</reference>
<keyword evidence="2 4" id="KW-0012">Acyltransferase</keyword>
<evidence type="ECO:0000313" key="5">
    <source>
        <dbReference type="Proteomes" id="UP001577267"/>
    </source>
</evidence>
<dbReference type="SUPFAM" id="SSF55729">
    <property type="entry name" value="Acyl-CoA N-acyltransferases (Nat)"/>
    <property type="match status" value="1"/>
</dbReference>
<dbReference type="InterPro" id="IPR016181">
    <property type="entry name" value="Acyl_CoA_acyltransferase"/>
</dbReference>
<dbReference type="PANTHER" id="PTHR43877:SF2">
    <property type="entry name" value="AMINOALKYLPHOSPHONATE N-ACETYLTRANSFERASE-RELATED"/>
    <property type="match status" value="1"/>
</dbReference>
<keyword evidence="1 4" id="KW-0808">Transferase</keyword>
<dbReference type="CDD" id="cd04301">
    <property type="entry name" value="NAT_SF"/>
    <property type="match status" value="1"/>
</dbReference>
<dbReference type="RefSeq" id="WP_375064165.1">
    <property type="nucleotide sequence ID" value="NZ_JBHGBT010000017.1"/>
</dbReference>
<proteinExistence type="predicted"/>
<dbReference type="Gene3D" id="3.40.630.30">
    <property type="match status" value="1"/>
</dbReference>
<dbReference type="Proteomes" id="UP001577267">
    <property type="component" value="Unassembled WGS sequence"/>
</dbReference>
<evidence type="ECO:0000259" key="3">
    <source>
        <dbReference type="PROSITE" id="PS51186"/>
    </source>
</evidence>
<dbReference type="GO" id="GO:0016746">
    <property type="term" value="F:acyltransferase activity"/>
    <property type="evidence" value="ECO:0007669"/>
    <property type="project" value="UniProtKB-KW"/>
</dbReference>
<dbReference type="Pfam" id="PF00583">
    <property type="entry name" value="Acetyltransf_1"/>
    <property type="match status" value="1"/>
</dbReference>
<evidence type="ECO:0000256" key="2">
    <source>
        <dbReference type="ARBA" id="ARBA00023315"/>
    </source>
</evidence>
<dbReference type="EC" id="2.3.-.-" evidence="4"/>
<feature type="domain" description="N-acetyltransferase" evidence="3">
    <location>
        <begin position="3"/>
        <end position="165"/>
    </location>
</feature>
<dbReference type="PANTHER" id="PTHR43877">
    <property type="entry name" value="AMINOALKYLPHOSPHONATE N-ACETYLTRANSFERASE-RELATED-RELATED"/>
    <property type="match status" value="1"/>
</dbReference>
<sequence>MTLHIDTATPDQLPVVEELLNGASAWLASRGIDQWQYPPHRDRIKRALARGECFLAFLDDTPVGTIQVDDFADPEFWSPDDKPDTALYVHRMAVSRRPASRGAGAVMLDWAANRAASAGKQWLRLDAWKDNPGLHRYYEAQGFIPVRIVDLPHRRSGALYQRPTRLDTDLL</sequence>
<comment type="caution">
    <text evidence="4">The sequence shown here is derived from an EMBL/GenBank/DDBJ whole genome shotgun (WGS) entry which is preliminary data.</text>
</comment>
<dbReference type="EMBL" id="JBHGBT010000017">
    <property type="protein sequence ID" value="MFB4196295.1"/>
    <property type="molecule type" value="Genomic_DNA"/>
</dbReference>